<evidence type="ECO:0000313" key="2">
    <source>
        <dbReference type="EMBL" id="MDQ0894831.1"/>
    </source>
</evidence>
<organism evidence="2 3">
    <name type="scientific">Agromyces ramosus</name>
    <dbReference type="NCBI Taxonomy" id="33879"/>
    <lineage>
        <taxon>Bacteria</taxon>
        <taxon>Bacillati</taxon>
        <taxon>Actinomycetota</taxon>
        <taxon>Actinomycetes</taxon>
        <taxon>Micrococcales</taxon>
        <taxon>Microbacteriaceae</taxon>
        <taxon>Agromyces</taxon>
    </lineage>
</organism>
<dbReference type="InterPro" id="IPR003265">
    <property type="entry name" value="HhH-GPD_domain"/>
</dbReference>
<dbReference type="SUPFAM" id="SSF48150">
    <property type="entry name" value="DNA-glycosylase"/>
    <property type="match status" value="1"/>
</dbReference>
<name>A0ABU0R9T9_9MICO</name>
<evidence type="ECO:0000313" key="3">
    <source>
        <dbReference type="Proteomes" id="UP001239083"/>
    </source>
</evidence>
<accession>A0ABU0R9T9</accession>
<dbReference type="EMBL" id="JAUSYY010000001">
    <property type="protein sequence ID" value="MDQ0894831.1"/>
    <property type="molecule type" value="Genomic_DNA"/>
</dbReference>
<comment type="caution">
    <text evidence="2">The sequence shown here is derived from an EMBL/GenBank/DDBJ whole genome shotgun (WGS) entry which is preliminary data.</text>
</comment>
<proteinExistence type="predicted"/>
<dbReference type="NCBIfam" id="TIGR03252">
    <property type="entry name" value="HhH-GPD-type base excision DNA repair protein"/>
    <property type="match status" value="1"/>
</dbReference>
<feature type="domain" description="HhH-GPD" evidence="1">
    <location>
        <begin position="37"/>
        <end position="191"/>
    </location>
</feature>
<sequence length="203" mass="21615">MTLSLPGDNMEPMALHITGDPKADELLSDDAFALLTGMLLDQQVPMETAFAGPEKIRERVGAIDPATIAGYDPEAFIEVFKQRPSVHRFPGSMAGRVQALAEAVQSDWGGEASAIWTKGHPDGAEVLRRLQQLPGFGEQKAKIFLALLGKQCGLQASGWREAAGHYGDEGAFRSVADIVDAESLTKVRATKQAAKAAAKSAKA</sequence>
<reference evidence="2 3" key="1">
    <citation type="submission" date="2023-07" db="EMBL/GenBank/DDBJ databases">
        <title>Comparative genomics of wheat-associated soil bacteria to identify genetic determinants of phenazine resistance.</title>
        <authorList>
            <person name="Mouncey N."/>
        </authorList>
    </citation>
    <scope>NUCLEOTIDE SEQUENCE [LARGE SCALE GENOMIC DNA]</scope>
    <source>
        <strain evidence="2 3">V3I3</strain>
    </source>
</reference>
<dbReference type="InterPro" id="IPR011257">
    <property type="entry name" value="DNA_glycosylase"/>
</dbReference>
<protein>
    <submittedName>
        <fullName evidence="2">HhH-GPD family protein</fullName>
    </submittedName>
</protein>
<dbReference type="Proteomes" id="UP001239083">
    <property type="component" value="Unassembled WGS sequence"/>
</dbReference>
<keyword evidence="3" id="KW-1185">Reference proteome</keyword>
<dbReference type="InterPro" id="IPR017658">
    <property type="entry name" value="HhH-GPD_base_excis"/>
</dbReference>
<evidence type="ECO:0000259" key="1">
    <source>
        <dbReference type="Pfam" id="PF00730"/>
    </source>
</evidence>
<dbReference type="Pfam" id="PF00730">
    <property type="entry name" value="HhH-GPD"/>
    <property type="match status" value="1"/>
</dbReference>
<dbReference type="Gene3D" id="1.10.340.30">
    <property type="entry name" value="Hypothetical protein, domain 2"/>
    <property type="match status" value="1"/>
</dbReference>
<gene>
    <name evidence="2" type="ORF">QFZ26_002386</name>
</gene>